<dbReference type="Gene3D" id="3.20.20.410">
    <property type="entry name" value="Protein of unknown function UPF0759"/>
    <property type="match status" value="1"/>
</dbReference>
<sequence length="87" mass="9659">MNAISPAKKRQGTLLIKFPPGVNYQASAQLDELLGMLTSTDWPLGGEFRLPSWHNGHTYELLNRYQACSVLQDVPASAFPTELKVDN</sequence>
<dbReference type="EMBL" id="FOCL01000004">
    <property type="protein sequence ID" value="SEN95189.1"/>
    <property type="molecule type" value="Genomic_DNA"/>
</dbReference>
<keyword evidence="2" id="KW-1185">Reference proteome</keyword>
<accession>A0A1H8KQL1</accession>
<proteinExistence type="predicted"/>
<dbReference type="SUPFAM" id="SSF117396">
    <property type="entry name" value="TM1631-like"/>
    <property type="match status" value="1"/>
</dbReference>
<reference evidence="2" key="1">
    <citation type="submission" date="2016-10" db="EMBL/GenBank/DDBJ databases">
        <authorList>
            <person name="Varghese N."/>
            <person name="Submissions S."/>
        </authorList>
    </citation>
    <scope>NUCLEOTIDE SEQUENCE [LARGE SCALE GENOMIC DNA]</scope>
    <source>
        <strain evidence="2">Gh-48</strain>
    </source>
</reference>
<evidence type="ECO:0000313" key="1">
    <source>
        <dbReference type="EMBL" id="SEN95189.1"/>
    </source>
</evidence>
<protein>
    <submittedName>
        <fullName evidence="1">Uncharacterized protein</fullName>
    </submittedName>
</protein>
<organism evidence="1 2">
    <name type="scientific">Mucilaginibacter gossypiicola</name>
    <dbReference type="NCBI Taxonomy" id="551995"/>
    <lineage>
        <taxon>Bacteria</taxon>
        <taxon>Pseudomonadati</taxon>
        <taxon>Bacteroidota</taxon>
        <taxon>Sphingobacteriia</taxon>
        <taxon>Sphingobacteriales</taxon>
        <taxon>Sphingobacteriaceae</taxon>
        <taxon>Mucilaginibacter</taxon>
    </lineage>
</organism>
<dbReference type="Proteomes" id="UP000198942">
    <property type="component" value="Unassembled WGS sequence"/>
</dbReference>
<dbReference type="InterPro" id="IPR002763">
    <property type="entry name" value="DUF72"/>
</dbReference>
<dbReference type="AlphaFoldDB" id="A0A1H8KQL1"/>
<name>A0A1H8KQL1_9SPHI</name>
<dbReference type="InterPro" id="IPR036520">
    <property type="entry name" value="UPF0759_sf"/>
</dbReference>
<dbReference type="Pfam" id="PF01904">
    <property type="entry name" value="DUF72"/>
    <property type="match status" value="1"/>
</dbReference>
<gene>
    <name evidence="1" type="ORF">SAMN05192574_104725</name>
</gene>
<evidence type="ECO:0000313" key="2">
    <source>
        <dbReference type="Proteomes" id="UP000198942"/>
    </source>
</evidence>